<dbReference type="InterPro" id="IPR038610">
    <property type="entry name" value="FliK-like_C_sf"/>
</dbReference>
<protein>
    <submittedName>
        <fullName evidence="3">Hook-length control protein FliK</fullName>
    </submittedName>
</protein>
<name>A0A1H2XAS4_9RHOB</name>
<dbReference type="EMBL" id="FNOM01000004">
    <property type="protein sequence ID" value="SDW89858.1"/>
    <property type="molecule type" value="Genomic_DNA"/>
</dbReference>
<dbReference type="AlphaFoldDB" id="A0A1H2XAS4"/>
<organism evidence="3 4">
    <name type="scientific">Roseicitreum antarcticum</name>
    <dbReference type="NCBI Taxonomy" id="564137"/>
    <lineage>
        <taxon>Bacteria</taxon>
        <taxon>Pseudomonadati</taxon>
        <taxon>Pseudomonadota</taxon>
        <taxon>Alphaproteobacteria</taxon>
        <taxon>Rhodobacterales</taxon>
        <taxon>Paracoccaceae</taxon>
        <taxon>Roseicitreum</taxon>
    </lineage>
</organism>
<keyword evidence="4" id="KW-1185">Reference proteome</keyword>
<evidence type="ECO:0000313" key="4">
    <source>
        <dbReference type="Proteomes" id="UP000198539"/>
    </source>
</evidence>
<feature type="region of interest" description="Disordered" evidence="1">
    <location>
        <begin position="27"/>
        <end position="73"/>
    </location>
</feature>
<sequence length="458" mass="45845">MIDLPISQTKVHDSPRVQASVTLVAADSGPAGAGRQPFTLGHGMPAKPDAPTPTDPTEEVEAEGDTGAEGAAPTPVARPFWAVMDSVAINTATNMAMPRADAVVPSLPGTTPGAQPTVGATPSAAMAAAELAPAAPQEALPGDAAPAQSAVARPGLAMVLQTAPLPVQTGTPTHGIAQVAATAPAPDSLSPNTDMSALLNVAGPAATGPTTGAAPRATDFRLPVPFRLLDAFGRPEHPRRSDAYRAPDQRIPLAPGGIDFSVPTPPPVIAARADPGVDITADRRQGALALDTLPAGTTIGGSVVGSFGGNAQLGIAGGGIMGCGAASANPAAITAQVATALSQAPLPGVIELTLSPAELGPLRIAMQAGDGVMMVAISADNAQTLDLMRRNSDLLLQEFRNLGHSNVAFQFSGSNSRDQGQRAPSGKPGQAGFDPISALPTTATAAPRIKADGLDLRL</sequence>
<dbReference type="Gene3D" id="3.30.750.140">
    <property type="match status" value="1"/>
</dbReference>
<dbReference type="InterPro" id="IPR021136">
    <property type="entry name" value="Flagellar_hook_control-like_C"/>
</dbReference>
<dbReference type="Proteomes" id="UP000198539">
    <property type="component" value="Unassembled WGS sequence"/>
</dbReference>
<feature type="region of interest" description="Disordered" evidence="1">
    <location>
        <begin position="410"/>
        <end position="438"/>
    </location>
</feature>
<evidence type="ECO:0000259" key="2">
    <source>
        <dbReference type="Pfam" id="PF02120"/>
    </source>
</evidence>
<dbReference type="OrthoDB" id="7203912at2"/>
<evidence type="ECO:0000313" key="3">
    <source>
        <dbReference type="EMBL" id="SDW89858.1"/>
    </source>
</evidence>
<gene>
    <name evidence="3" type="ORF">SAMN04488238_104126</name>
</gene>
<feature type="domain" description="Flagellar hook-length control protein-like C-terminal" evidence="2">
    <location>
        <begin position="350"/>
        <end position="419"/>
    </location>
</feature>
<accession>A0A1H2XAS4</accession>
<proteinExistence type="predicted"/>
<dbReference type="RefSeq" id="WP_092887454.1">
    <property type="nucleotide sequence ID" value="NZ_CP061498.1"/>
</dbReference>
<dbReference type="STRING" id="564137.SAMN04488238_104126"/>
<reference evidence="3 4" key="1">
    <citation type="submission" date="2016-10" db="EMBL/GenBank/DDBJ databases">
        <authorList>
            <person name="de Groot N.N."/>
        </authorList>
    </citation>
    <scope>NUCLEOTIDE SEQUENCE [LARGE SCALE GENOMIC DNA]</scope>
    <source>
        <strain evidence="3 4">CGMCC 1.8894</strain>
    </source>
</reference>
<dbReference type="CDD" id="cd17470">
    <property type="entry name" value="T3SS_Flik_C"/>
    <property type="match status" value="1"/>
</dbReference>
<dbReference type="Pfam" id="PF02120">
    <property type="entry name" value="Flg_hook"/>
    <property type="match status" value="1"/>
</dbReference>
<feature type="compositionally biased region" description="Acidic residues" evidence="1">
    <location>
        <begin position="56"/>
        <end position="66"/>
    </location>
</feature>
<evidence type="ECO:0000256" key="1">
    <source>
        <dbReference type="SAM" id="MobiDB-lite"/>
    </source>
</evidence>